<dbReference type="AlphaFoldDB" id="A0AAD9YD37"/>
<sequence>MASFPAQLASVALGGECTLSMSPEAAPSATPYLHACLSSTASSTGCGHPYDQHASQLPTREMEPHADVTMSPQCITWVKDHIDAHTTTAGCGLLCLEVVALGFQDTGRDWPPAKAGTDITGAIP</sequence>
<comment type="caution">
    <text evidence="1">The sequence shown here is derived from an EMBL/GenBank/DDBJ whole genome shotgun (WGS) entry which is preliminary data.</text>
</comment>
<evidence type="ECO:0000313" key="1">
    <source>
        <dbReference type="EMBL" id="KAK2755636.1"/>
    </source>
</evidence>
<name>A0AAD9YD37_COLKA</name>
<dbReference type="EMBL" id="VYYT01000219">
    <property type="protein sequence ID" value="KAK2755636.1"/>
    <property type="molecule type" value="Genomic_DNA"/>
</dbReference>
<evidence type="ECO:0000313" key="2">
    <source>
        <dbReference type="Proteomes" id="UP001281614"/>
    </source>
</evidence>
<organism evidence="1 2">
    <name type="scientific">Colletotrichum kahawae</name>
    <name type="common">Coffee berry disease fungus</name>
    <dbReference type="NCBI Taxonomy" id="34407"/>
    <lineage>
        <taxon>Eukaryota</taxon>
        <taxon>Fungi</taxon>
        <taxon>Dikarya</taxon>
        <taxon>Ascomycota</taxon>
        <taxon>Pezizomycotina</taxon>
        <taxon>Sordariomycetes</taxon>
        <taxon>Hypocreomycetidae</taxon>
        <taxon>Glomerellales</taxon>
        <taxon>Glomerellaceae</taxon>
        <taxon>Colletotrichum</taxon>
        <taxon>Colletotrichum gloeosporioides species complex</taxon>
    </lineage>
</organism>
<protein>
    <submittedName>
        <fullName evidence="1">Uncharacterized protein</fullName>
    </submittedName>
</protein>
<gene>
    <name evidence="1" type="ORF">CKAH01_17305</name>
</gene>
<accession>A0AAD9YD37</accession>
<dbReference type="Proteomes" id="UP001281614">
    <property type="component" value="Unassembled WGS sequence"/>
</dbReference>
<proteinExistence type="predicted"/>
<keyword evidence="2" id="KW-1185">Reference proteome</keyword>
<reference evidence="1" key="1">
    <citation type="submission" date="2023-02" db="EMBL/GenBank/DDBJ databases">
        <title>Colletotrichum kahawae CIFC_Que2 genome sequencing and assembly.</title>
        <authorList>
            <person name="Baroncelli R."/>
        </authorList>
    </citation>
    <scope>NUCLEOTIDE SEQUENCE</scope>
    <source>
        <strain evidence="1">CIFC_Que2</strain>
    </source>
</reference>